<dbReference type="InterPro" id="IPR002093">
    <property type="entry name" value="BRCA2_repeat"/>
</dbReference>
<dbReference type="SMART" id="SM01341">
    <property type="entry name" value="Tower"/>
    <property type="match status" value="1"/>
</dbReference>
<dbReference type="CDD" id="cd04494">
    <property type="entry name" value="BRCA2DBD_OB2"/>
    <property type="match status" value="1"/>
</dbReference>
<dbReference type="SUPFAM" id="SSF81872">
    <property type="entry name" value="BRCA2 helical domain"/>
    <property type="match status" value="1"/>
</dbReference>
<dbReference type="Pfam" id="PF09104">
    <property type="entry name" value="BRCA-2_OB3"/>
    <property type="match status" value="1"/>
</dbReference>
<sequence length="3582" mass="397291">MLEQNSRNAMYDFVVSCREDLGPLCQNWFEELSLSAATNHLKQPRNDTRSFISSYFKTPWQKQTLHSQLDCTPSIFSGLTLITPSVSMTEKGTEETWLKGGNSYSAVKQRIKTLYKTNGNETSNPASEISLIKSPILLHNTCRTPQHAYSVQDGGRSLFSPPVSSEVTSKRISESLGAEVDPDMSWTSSLATPPSLNPTVIICKAKENNLPEDRLKEVQVPSLLHSNLNTQCDAFAVGLNNAYAMPVIGEEESEDVEAVNQSHVSEDDPACLPKRKSEEGKPFISRTVSDDSMSFTESTHLGLRRVKSYSRKRKQNSTVGNFQSNAIKTLVPSSADEKCLECIVAESDCNVFSNNLTLSPVKECCKKQIVLNEDNLGVNLNQSSDGNLIGNSSEKELSGQNLTSSSDWSQLNLSELDESHLMNGYSDIMNSSTDALCLKSVGDRKLISNGEANNQQSGNDLEENIEGSSSVTCVDIVPISQRPTSHSLTDEITITKINFNHCAFANDFSTVDESTENSGAEVKASTPNHACGRMQLSKLPTSEIPCTDYYKIDGSTSVQPFVDEWLNSNSETVATRPFPFCKNERAHVKEPMTTLEDQKVSYTDSVSNDIPFQPAIDSRMLRDGVYSVTYSDAAKNPSLVQDLIKSQVNEEDLTFLLSSLKERPRKFVYTVQGSSNHQAQMNIPLNITELQNKTLIQPMVLEPSCKLSAQESRKLKDKVVTSIVDDPGIDRSEANEKHDTEAIENLQQNHCLPKQCDSVENKVVPQHLKDKTDENVSNAPSNGKNWDHFVNSKPVSCGGRDGRIFATACHTVAKKLAFESKVTLTNSFGAQAEVAEDSDVISVVKSAQPERTCVIQNNIMQNKEKSYLEFRFSPFSDANQSPLHYNCSTRKLGGNTAIHNELDSNSTFLPISTQLSTKKLSYTSILSHTVPPQSSCITNILHKTKKLYDLKCKGTLGEKVCFSESWQLKPRGNAEISTSLSKEKQLEESLDTNKGLRNEKQRLDSHTCVEAEKRQCTINADFHIGNRKIAVLASTLKSRKLIAEVDNDAFLTSKPVLVQSLPECETKSVESTCTECMDISGIEITMNESSSLTPSCMNSLKRKSEALSASNTEAQLHRPAEVTRPSNSVVPKQQDSARVKSQNAQGDIGSVTVTKEICTLSENTHNPLVTGSFESCQHRLSYSKPFEQCTDLSADTISKEELENENLKVNSAQEVVFEYVPSKNRVRSQERCSPSSSSKVDVKTKSPESKFTTENVKLCPSDNGETQTSDSFAILSQPKLLGKCTYLTGSQIQLTELFRVLEDTDTQFECMQFSNQSTVELTNKDTTLLITEHLDQTSPAPPLERWKDVNLVKSLGLEPSMHLDNKSCNTPQHAASSKMSTTPEICCQNMEEIQQIISDNLVDSFALSNGEKDAASSTVPNVCVKAMELSSDIKIKPVTLGQAVLSLNDDVTFKGEYRGFCAASGNKIKLSVESLRKAANIFKDIDNDQTAAQLGNSVTKSENLIEDKSDDQKSLEANELHQLCAALGNHSSAYSKNEGILQSGHKIEIRDKYMSGFQSVGRRRFAESEEAMQDKTVYLTTKSSVLKNFDTENKGKQSTIENTTWEKSTWQPACSGTKGTGNKELGNSEIDPEMKCFQTASGKRVTVSKGNLDKAKCLFETEDFFNENLQNSKLPTEVAKNAPQQPDESVNILESHVVKNDVSMQLSDPKGRIQTELNVTVCPTFIVHSESNISETSSIQNRSLFAAPGTTMKGFQTASGKLVPVCKASLDKAKVLFAEEDVFHKPIKCSTETSSTVSACPHTGSSVIQNAKKKPLMNVHSPELLHHINSKSELHPFSFHSKHVSEHSNLSNSTEMRGFQTASGKRVNVSEMALSKGRALFVEEDFNKLGIQDNLISSTDNKNVLSEDNILNDKEANLPQRLNMTHLMTVLPVKQSFEIFAANGDIISGSETNVKYVQEKFSADEPGDSKISISDQDAFDVSKPSQQFFNTGSIALGTASGKSVCGSEESLKKCKHLFNDVRVSEKIKIMDNGMTSKEKQLSEETWNPDTSIKKAFLGFNTASGKSVFVSDSALQKVKHVLREFDNSDSSITSSKAAFCKNPQMLLTSTCSSSLFSNAAMSRDQACEEESSELIHKSSNNSAENISVLQNSPQVELNEREIDRSTRNFVDYSNKSVFMSGFQTAKGKRVMVEESSLTAARMHLASTENGELGHSPERVNMPTGSRIKSISTMNNESACIAHALNCKHSMYPNILENNMAKVAVEDLNALMKDDETFDTTPHKSFQKSYGSINQSVRPNLKAGKRLRSEGKTTADEPLPKRQLLSEFNRTVHSDRKVEFKPLLCNPEGVLCDRRKFMYIVPMKSVACGPSVDKSVSNRIHQQSISPNVTFPIQENSIQHNLCLQHEAMNLNTLVQDDSILKHNSELPRNIQDELQSVSDTSEELQPAAEGISRIVQNLRCARGFQEKRLIQKQKQVIRPQPGSLYRIKNSGGPRLSLHSAVKGKLPTSFTEEQLYTYGVSRGTLKVRAENAESFQINSREFFSKELVKAGNGMQLADGGRLIPDDNGMAGKSEFYRALLDSPGVDPRLINEAWAYNHYKWLVWKFAAMEIAFPKEFGGRCLTPEAILLQLKYRYDVEIDQCYRSALKKIMERDDVAAKTLVVCISKIISMGTKSSQNNPDLDDATKQSKTVIDKCIIEAKKVVHFGVVEVTDGWYGIKALLDLPLTSLLQKRRLVVGQKIIVHGAELIGSPDACTPLEAPESLMIKISANGTRSARWYAKLGFHRDPRPFPLPISSLFNEGGMVGCVDVIVVRVYPMQWMEKKSNGTYVFRNERAEEREAQIHYENEQRKLELLYANTEAELQERYGVDKKKSREHTVEKLSDQRIMMLQDGVDLYEAIQNSSDPLSVEGYLNEQQLRALNNYRQLLNEQKQAQIEAEFRKALESAENESSYTKRDVSPVWKLCVMDYKNQNSDAVYMLSIWRPVADLRCLLKEGGRYCIYYLTTSSYKNRLNHADLQLTATKKTRYQELQPSPEVLEKLYQPRQAVTFRMLIDPFFRAFCKEVDLAGYVIHILGKSGAPTTVYLADENQDLVAVKIWGGLGQLVLEDTIKPGALVGASNLQWKSCRYMGIPTLSTGDLSSFSANPKEGHLREKYTQLQLSVQNLQSFIKKTEEKVMTVLETVNTPRTSRDLGAHSFVSTQRISGSVSDSSTLDTPSNSESKKQILSPSVELGSRPALCSTEPTSSDSVANLKKKKLSFLSRIPSPAPLSPLCSSVSPAVQKGFKPPRRCVIPPSHEATIQTGTNKLSSLKRTAVSKIADDNWVTDEELAMINTQALREGWENGHSKNEEGKITKTQMIISKGITFSSENIKSHLGINFGSQTSKITEDNWVTDEELAMINTQALFEGCANENNERDREKIQRSQIVSNGNLALLPQNGEFGSKVSKIIDNSITDEELAMTNIQVPCECCVNGSCENNKGSCEKVQIVSSNDSTSLQQNDKTSLECEFETVVASLNKSSPVVSQSKRRRTNEISMGNSNEDTCQSERKTGPAQNTGCDKVEAQVEDDLHNKQVLPCKWQRNRK</sequence>
<evidence type="ECO:0000256" key="5">
    <source>
        <dbReference type="ARBA" id="ARBA00023204"/>
    </source>
</evidence>
<dbReference type="InterPro" id="IPR015525">
    <property type="entry name" value="BRCA2"/>
</dbReference>
<dbReference type="GO" id="GO:0003677">
    <property type="term" value="F:DNA binding"/>
    <property type="evidence" value="ECO:0007669"/>
    <property type="project" value="UniProtKB-KW"/>
</dbReference>
<dbReference type="GO" id="GO:0000724">
    <property type="term" value="P:double-strand break repair via homologous recombination"/>
    <property type="evidence" value="ECO:0007669"/>
    <property type="project" value="InterPro"/>
</dbReference>
<proteinExistence type="predicted"/>
<feature type="region of interest" description="Disordered" evidence="6">
    <location>
        <begin position="3202"/>
        <end position="3226"/>
    </location>
</feature>
<dbReference type="InterPro" id="IPR015188">
    <property type="entry name" value="BRCA2_OB_3"/>
</dbReference>
<keyword evidence="9" id="KW-1185">Reference proteome</keyword>
<dbReference type="Pfam" id="PF21318">
    <property type="entry name" value="BRCA2DBD_OB2"/>
    <property type="match status" value="1"/>
</dbReference>
<feature type="compositionally biased region" description="Polar residues" evidence="6">
    <location>
        <begin position="1124"/>
        <end position="1145"/>
    </location>
</feature>
<dbReference type="InterPro" id="IPR015252">
    <property type="entry name" value="BRCA2_hlx"/>
</dbReference>
<dbReference type="Pfam" id="PF22687">
    <property type="entry name" value="BRCA2_TR2"/>
    <property type="match status" value="1"/>
</dbReference>
<feature type="region of interest" description="Disordered" evidence="6">
    <location>
        <begin position="3520"/>
        <end position="3556"/>
    </location>
</feature>
<evidence type="ECO:0000256" key="6">
    <source>
        <dbReference type="SAM" id="MobiDB-lite"/>
    </source>
</evidence>
<dbReference type="OrthoDB" id="21095at2759"/>
<dbReference type="Pfam" id="PF09121">
    <property type="entry name" value="Tower"/>
    <property type="match status" value="1"/>
</dbReference>
<evidence type="ECO:0000256" key="4">
    <source>
        <dbReference type="ARBA" id="ARBA00023172"/>
    </source>
</evidence>
<comment type="caution">
    <text evidence="8">The sequence shown here is derived from an EMBL/GenBank/DDBJ whole genome shotgun (WGS) entry which is preliminary data.</text>
</comment>
<keyword evidence="5" id="KW-0234">DNA repair</keyword>
<dbReference type="PROSITE" id="PS50138">
    <property type="entry name" value="BRCA2_REPEAT"/>
    <property type="match status" value="7"/>
</dbReference>
<dbReference type="PIRSF" id="PIRSF002397">
    <property type="entry name" value="BRCA2"/>
    <property type="match status" value="1"/>
</dbReference>
<dbReference type="InterPro" id="IPR036315">
    <property type="entry name" value="BRCA2_hlx_sf"/>
</dbReference>
<organism evidence="8 9">
    <name type="scientific">Chiloscyllium punctatum</name>
    <name type="common">Brownbanded bambooshark</name>
    <name type="synonym">Hemiscyllium punctatum</name>
    <dbReference type="NCBI Taxonomy" id="137246"/>
    <lineage>
        <taxon>Eukaryota</taxon>
        <taxon>Metazoa</taxon>
        <taxon>Chordata</taxon>
        <taxon>Craniata</taxon>
        <taxon>Vertebrata</taxon>
        <taxon>Chondrichthyes</taxon>
        <taxon>Elasmobranchii</taxon>
        <taxon>Galeomorphii</taxon>
        <taxon>Galeoidea</taxon>
        <taxon>Orectolobiformes</taxon>
        <taxon>Hemiscylliidae</taxon>
        <taxon>Chiloscyllium</taxon>
    </lineage>
</organism>
<dbReference type="InterPro" id="IPR015205">
    <property type="entry name" value="Tower_dom"/>
</dbReference>
<keyword evidence="2" id="KW-0227">DNA damage</keyword>
<dbReference type="InterPro" id="IPR048262">
    <property type="entry name" value="BRCA2_OB_2_dom"/>
</dbReference>
<evidence type="ECO:0000313" key="8">
    <source>
        <dbReference type="EMBL" id="GCC26575.1"/>
    </source>
</evidence>
<dbReference type="Gene3D" id="2.40.50.140">
    <property type="entry name" value="Nucleic acid-binding proteins"/>
    <property type="match status" value="3"/>
</dbReference>
<feature type="domain" description="Tower" evidence="7">
    <location>
        <begin position="2819"/>
        <end position="2860"/>
    </location>
</feature>
<dbReference type="Pfam" id="PF09103">
    <property type="entry name" value="BRCA-2_OB1"/>
    <property type="match status" value="1"/>
</dbReference>
<dbReference type="EMBL" id="BEZZ01000129">
    <property type="protein sequence ID" value="GCC26575.1"/>
    <property type="molecule type" value="Genomic_DNA"/>
</dbReference>
<evidence type="ECO:0000313" key="9">
    <source>
        <dbReference type="Proteomes" id="UP000287033"/>
    </source>
</evidence>
<accession>A0A401S853</accession>
<reference evidence="8 9" key="1">
    <citation type="journal article" date="2018" name="Nat. Ecol. Evol.">
        <title>Shark genomes provide insights into elasmobranch evolution and the origin of vertebrates.</title>
        <authorList>
            <person name="Hara Y"/>
            <person name="Yamaguchi K"/>
            <person name="Onimaru K"/>
            <person name="Kadota M"/>
            <person name="Koyanagi M"/>
            <person name="Keeley SD"/>
            <person name="Tatsumi K"/>
            <person name="Tanaka K"/>
            <person name="Motone F"/>
            <person name="Kageyama Y"/>
            <person name="Nozu R"/>
            <person name="Adachi N"/>
            <person name="Nishimura O"/>
            <person name="Nakagawa R"/>
            <person name="Tanegashima C"/>
            <person name="Kiyatake I"/>
            <person name="Matsumoto R"/>
            <person name="Murakumo K"/>
            <person name="Nishida K"/>
            <person name="Terakita A"/>
            <person name="Kuratani S"/>
            <person name="Sato K"/>
            <person name="Hyodo S Kuraku.S."/>
        </authorList>
    </citation>
    <scope>NUCLEOTIDE SEQUENCE [LARGE SCALE GENOMIC DNA]</scope>
</reference>
<dbReference type="SUPFAM" id="SSF50249">
    <property type="entry name" value="Nucleic acid-binding proteins"/>
    <property type="match status" value="3"/>
</dbReference>
<name>A0A401S853_CHIPU</name>
<evidence type="ECO:0000259" key="7">
    <source>
        <dbReference type="SMART" id="SM01341"/>
    </source>
</evidence>
<dbReference type="GO" id="GO:0005634">
    <property type="term" value="C:nucleus"/>
    <property type="evidence" value="ECO:0007669"/>
    <property type="project" value="TreeGrafter"/>
</dbReference>
<dbReference type="STRING" id="137246.A0A401S853"/>
<feature type="compositionally biased region" description="Polar residues" evidence="6">
    <location>
        <begin position="3531"/>
        <end position="3541"/>
    </location>
</feature>
<dbReference type="InterPro" id="IPR015187">
    <property type="entry name" value="BRCA2_OB_1"/>
</dbReference>
<dbReference type="Pfam" id="PF09169">
    <property type="entry name" value="BRCA-2_helical"/>
    <property type="match status" value="1"/>
</dbReference>
<dbReference type="OMA" id="IFATACH"/>
<dbReference type="Pfam" id="PF00634">
    <property type="entry name" value="BRCA2"/>
    <property type="match status" value="5"/>
</dbReference>
<dbReference type="GO" id="GO:0006355">
    <property type="term" value="P:regulation of DNA-templated transcription"/>
    <property type="evidence" value="ECO:0007669"/>
    <property type="project" value="TreeGrafter"/>
</dbReference>
<evidence type="ECO:0000256" key="2">
    <source>
        <dbReference type="ARBA" id="ARBA00022763"/>
    </source>
</evidence>
<dbReference type="InterPro" id="IPR055077">
    <property type="entry name" value="BRCA2_TR2"/>
</dbReference>
<feature type="region of interest" description="Disordered" evidence="6">
    <location>
        <begin position="1228"/>
        <end position="1247"/>
    </location>
</feature>
<dbReference type="PANTHER" id="PTHR11289">
    <property type="entry name" value="BREAST CANCER TYPE 2 SUSCEPTIBILITY PROTEIN BRCA2"/>
    <property type="match status" value="1"/>
</dbReference>
<evidence type="ECO:0000256" key="1">
    <source>
        <dbReference type="ARBA" id="ARBA00022737"/>
    </source>
</evidence>
<gene>
    <name evidence="8" type="ORF">chiPu_0004992</name>
</gene>
<dbReference type="Gene3D" id="6.10.70.10">
    <property type="match status" value="1"/>
</dbReference>
<dbReference type="SUPFAM" id="SSF81878">
    <property type="entry name" value="BRCA2 tower domain"/>
    <property type="match status" value="1"/>
</dbReference>
<keyword evidence="4" id="KW-0233">DNA recombination</keyword>
<feature type="region of interest" description="Disordered" evidence="6">
    <location>
        <begin position="1107"/>
        <end position="1146"/>
    </location>
</feature>
<dbReference type="CDD" id="cd04493">
    <property type="entry name" value="BRCA2DBD_OB1"/>
    <property type="match status" value="1"/>
</dbReference>
<dbReference type="PANTHER" id="PTHR11289:SF0">
    <property type="entry name" value="BREAST CANCER TYPE 2 SUSCEPTIBILITY PROTEIN"/>
    <property type="match status" value="1"/>
</dbReference>
<keyword evidence="1" id="KW-0677">Repeat</keyword>
<dbReference type="Proteomes" id="UP000287033">
    <property type="component" value="Unassembled WGS sequence"/>
</dbReference>
<protein>
    <recommendedName>
        <fullName evidence="7">Tower domain-containing protein</fullName>
    </recommendedName>
</protein>
<dbReference type="InterPro" id="IPR012340">
    <property type="entry name" value="NA-bd_OB-fold"/>
</dbReference>
<evidence type="ECO:0000256" key="3">
    <source>
        <dbReference type="ARBA" id="ARBA00023125"/>
    </source>
</evidence>
<keyword evidence="3" id="KW-0238">DNA-binding</keyword>